<feature type="region of interest" description="Disordered" evidence="1">
    <location>
        <begin position="1"/>
        <end position="20"/>
    </location>
</feature>
<dbReference type="InParanoid" id="A0A341BZ08"/>
<evidence type="ECO:0000313" key="2">
    <source>
        <dbReference type="Proteomes" id="UP000252040"/>
    </source>
</evidence>
<reference evidence="3" key="1">
    <citation type="submission" date="2025-08" db="UniProtKB">
        <authorList>
            <consortium name="RefSeq"/>
        </authorList>
    </citation>
    <scope>IDENTIFICATION</scope>
    <source>
        <tissue evidence="3">Meat</tissue>
    </source>
</reference>
<evidence type="ECO:0000313" key="3">
    <source>
        <dbReference type="RefSeq" id="XP_024607870.1"/>
    </source>
</evidence>
<feature type="compositionally biased region" description="Polar residues" evidence="1">
    <location>
        <begin position="112"/>
        <end position="121"/>
    </location>
</feature>
<name>A0A341BZ08_NEOAA</name>
<dbReference type="GO" id="GO:0044726">
    <property type="term" value="P:epigenetic programing of female pronucleus"/>
    <property type="evidence" value="ECO:0007669"/>
    <property type="project" value="TreeGrafter"/>
</dbReference>
<sequence length="140" mass="15886">MDSSEVNPTWTLESSQTSIDENSQAIPVASQPMSEVLIKNLSNLTPNPSIKLPFILPECLPQPTGRLLGETIPYRRGVRTVLTDRGGKIERLIQSVKKSYSTGVPRSDSQREPWQNNVDTQSRGQRFRSSCRFCWFQRSF</sequence>
<protein>
    <submittedName>
        <fullName evidence="3">Developmental pluripotency-associated protein 3-like</fullName>
    </submittedName>
</protein>
<dbReference type="GO" id="GO:0005634">
    <property type="term" value="C:nucleus"/>
    <property type="evidence" value="ECO:0007669"/>
    <property type="project" value="TreeGrafter"/>
</dbReference>
<keyword evidence="2" id="KW-1185">Reference proteome</keyword>
<dbReference type="PANTHER" id="PTHR31577:SF2">
    <property type="entry name" value="DEVELOPMENTAL PLURIPOTENCY-ASSOCIATED PROTEIN 3"/>
    <property type="match status" value="1"/>
</dbReference>
<evidence type="ECO:0000256" key="1">
    <source>
        <dbReference type="SAM" id="MobiDB-lite"/>
    </source>
</evidence>
<dbReference type="PANTHER" id="PTHR31577">
    <property type="entry name" value="DEVELOPMENTAL PLURIPOTENCY-ASSOCIATED PROTEIN 3-RELATED"/>
    <property type="match status" value="1"/>
</dbReference>
<organism evidence="2 3">
    <name type="scientific">Neophocaena asiaeorientalis asiaeorientalis</name>
    <name type="common">Yangtze finless porpoise</name>
    <name type="synonym">Neophocaena phocaenoides subsp. asiaeorientalis</name>
    <dbReference type="NCBI Taxonomy" id="1706337"/>
    <lineage>
        <taxon>Eukaryota</taxon>
        <taxon>Metazoa</taxon>
        <taxon>Chordata</taxon>
        <taxon>Craniata</taxon>
        <taxon>Vertebrata</taxon>
        <taxon>Euteleostomi</taxon>
        <taxon>Mammalia</taxon>
        <taxon>Eutheria</taxon>
        <taxon>Laurasiatheria</taxon>
        <taxon>Artiodactyla</taxon>
        <taxon>Whippomorpha</taxon>
        <taxon>Cetacea</taxon>
        <taxon>Odontoceti</taxon>
        <taxon>Phocoenidae</taxon>
        <taxon>Neophocaena</taxon>
    </lineage>
</organism>
<dbReference type="Proteomes" id="UP000252040">
    <property type="component" value="Unplaced"/>
</dbReference>
<dbReference type="AlphaFoldDB" id="A0A341BZ08"/>
<gene>
    <name evidence="3" type="primary">LOC112404272</name>
</gene>
<dbReference type="KEGG" id="nasi:112404272"/>
<feature type="region of interest" description="Disordered" evidence="1">
    <location>
        <begin position="100"/>
        <end position="121"/>
    </location>
</feature>
<dbReference type="RefSeq" id="XP_024607870.1">
    <property type="nucleotide sequence ID" value="XM_024752102.1"/>
</dbReference>
<dbReference type="Pfam" id="PF15549">
    <property type="entry name" value="PGC7_Stella"/>
    <property type="match status" value="1"/>
</dbReference>
<dbReference type="GeneID" id="112404272"/>
<accession>A0A341BZ08</accession>
<proteinExistence type="predicted"/>
<dbReference type="InterPro" id="IPR029096">
    <property type="entry name" value="Dppa3"/>
</dbReference>